<gene>
    <name evidence="2" type="ORF">PTTG_09659</name>
</gene>
<evidence type="ECO:0000313" key="4">
    <source>
        <dbReference type="Proteomes" id="UP000005240"/>
    </source>
</evidence>
<feature type="compositionally biased region" description="Low complexity" evidence="1">
    <location>
        <begin position="65"/>
        <end position="80"/>
    </location>
</feature>
<sequence length="174" mass="18271">MSGLNIQDTTNTVKAAAQQTAPAAGKESQMGSQTPNPTQELDTDGSQPAPPSQAPGPNPKPPKAAKPAKASKPTTRAAAKNIATAPRAEIVEEDPRIKDPEIAEILAPACEPKTTDKNPVSNKDDGKSAAETNREAQAILMAKIVKAKNNGDNAKVKRYMMMYEAVLADQKSNG</sequence>
<dbReference type="EnsemblFungi" id="PTTG_09659-t43_1">
    <property type="protein sequence ID" value="PTTG_09659-t43_1-p1"/>
    <property type="gene ID" value="PTTG_09659"/>
</dbReference>
<evidence type="ECO:0000256" key="1">
    <source>
        <dbReference type="SAM" id="MobiDB-lite"/>
    </source>
</evidence>
<feature type="compositionally biased region" description="Basic and acidic residues" evidence="1">
    <location>
        <begin position="122"/>
        <end position="132"/>
    </location>
</feature>
<protein>
    <submittedName>
        <fullName evidence="2 3">Uncharacterized protein</fullName>
    </submittedName>
</protein>
<dbReference type="AlphaFoldDB" id="A0A0C4F8Z7"/>
<organism evidence="3 4">
    <name type="scientific">Puccinia triticina (isolate 1-1 / race 1 (BBBD))</name>
    <name type="common">Brown leaf rust fungus</name>
    <dbReference type="NCBI Taxonomy" id="630390"/>
    <lineage>
        <taxon>Eukaryota</taxon>
        <taxon>Fungi</taxon>
        <taxon>Dikarya</taxon>
        <taxon>Basidiomycota</taxon>
        <taxon>Pucciniomycotina</taxon>
        <taxon>Pucciniomycetes</taxon>
        <taxon>Pucciniales</taxon>
        <taxon>Pucciniaceae</taxon>
        <taxon>Puccinia</taxon>
    </lineage>
</organism>
<feature type="region of interest" description="Disordered" evidence="1">
    <location>
        <begin position="1"/>
        <end position="132"/>
    </location>
</feature>
<reference evidence="2" key="1">
    <citation type="submission" date="2009-11" db="EMBL/GenBank/DDBJ databases">
        <authorList>
            <consortium name="The Broad Institute Genome Sequencing Platform"/>
            <person name="Ward D."/>
            <person name="Feldgarden M."/>
            <person name="Earl A."/>
            <person name="Young S.K."/>
            <person name="Zeng Q."/>
            <person name="Koehrsen M."/>
            <person name="Alvarado L."/>
            <person name="Berlin A."/>
            <person name="Bochicchio J."/>
            <person name="Borenstein D."/>
            <person name="Chapman S.B."/>
            <person name="Chen Z."/>
            <person name="Engels R."/>
            <person name="Freedman E."/>
            <person name="Gellesch M."/>
            <person name="Goldberg J."/>
            <person name="Griggs A."/>
            <person name="Gujja S."/>
            <person name="Heilman E."/>
            <person name="Heiman D."/>
            <person name="Hepburn T."/>
            <person name="Howarth C."/>
            <person name="Jen D."/>
            <person name="Larson L."/>
            <person name="Lewis B."/>
            <person name="Mehta T."/>
            <person name="Park D."/>
            <person name="Pearson M."/>
            <person name="Roberts A."/>
            <person name="Saif S."/>
            <person name="Shea T."/>
            <person name="Shenoy N."/>
            <person name="Sisk P."/>
            <person name="Stolte C."/>
            <person name="Sykes S."/>
            <person name="Thomson T."/>
            <person name="Walk T."/>
            <person name="White J."/>
            <person name="Yandava C."/>
            <person name="Izard J."/>
            <person name="Baranova O.V."/>
            <person name="Blanton J.M."/>
            <person name="Tanner A.C."/>
            <person name="Dewhirst F.E."/>
            <person name="Haas B."/>
            <person name="Nusbaum C."/>
            <person name="Birren B."/>
        </authorList>
    </citation>
    <scope>NUCLEOTIDE SEQUENCE [LARGE SCALE GENOMIC DNA]</scope>
    <source>
        <strain evidence="2">1-1 BBBD Race 1</strain>
    </source>
</reference>
<feature type="compositionally biased region" description="Pro residues" evidence="1">
    <location>
        <begin position="48"/>
        <end position="64"/>
    </location>
</feature>
<proteinExistence type="predicted"/>
<feature type="compositionally biased region" description="Polar residues" evidence="1">
    <location>
        <begin position="1"/>
        <end position="13"/>
    </location>
</feature>
<dbReference type="EMBL" id="ADAS02000184">
    <property type="protein sequence ID" value="OAV88339.1"/>
    <property type="molecule type" value="Genomic_DNA"/>
</dbReference>
<reference evidence="3 4" key="3">
    <citation type="journal article" date="2017" name="G3 (Bethesda)">
        <title>Comparative analysis highlights variable genome content of wheat rusts and divergence of the mating loci.</title>
        <authorList>
            <person name="Cuomo C.A."/>
            <person name="Bakkeren G."/>
            <person name="Khalil H.B."/>
            <person name="Panwar V."/>
            <person name="Joly D."/>
            <person name="Linning R."/>
            <person name="Sakthikumar S."/>
            <person name="Song X."/>
            <person name="Adiconis X."/>
            <person name="Fan L."/>
            <person name="Goldberg J.M."/>
            <person name="Levin J.Z."/>
            <person name="Young S."/>
            <person name="Zeng Q."/>
            <person name="Anikster Y."/>
            <person name="Bruce M."/>
            <person name="Wang M."/>
            <person name="Yin C."/>
            <person name="McCallum B."/>
            <person name="Szabo L.J."/>
            <person name="Hulbert S."/>
            <person name="Chen X."/>
            <person name="Fellers J.P."/>
        </authorList>
    </citation>
    <scope>NUCLEOTIDE SEQUENCE</scope>
    <source>
        <strain evidence="4">Isolate 1-1 / race 1 (BBBD)</strain>
        <strain evidence="3">isolate 1-1 / race 1 (BBBD)</strain>
    </source>
</reference>
<name>A0A0C4F8Z7_PUCT1</name>
<dbReference type="VEuPathDB" id="FungiDB:PTTG_09659"/>
<feature type="compositionally biased region" description="Basic and acidic residues" evidence="1">
    <location>
        <begin position="89"/>
        <end position="101"/>
    </location>
</feature>
<feature type="compositionally biased region" description="Low complexity" evidence="1">
    <location>
        <begin position="15"/>
        <end position="24"/>
    </location>
</feature>
<reference evidence="2" key="2">
    <citation type="submission" date="2016-05" db="EMBL/GenBank/DDBJ databases">
        <title>Comparative analysis highlights variable genome content of wheat rusts and divergence of the mating loci.</title>
        <authorList>
            <person name="Cuomo C.A."/>
            <person name="Bakkeren G."/>
            <person name="Szabo L."/>
            <person name="Khalil H."/>
            <person name="Joly D."/>
            <person name="Goldberg J."/>
            <person name="Young S."/>
            <person name="Zeng Q."/>
            <person name="Fellers J."/>
        </authorList>
    </citation>
    <scope>NUCLEOTIDE SEQUENCE [LARGE SCALE GENOMIC DNA]</scope>
    <source>
        <strain evidence="2">1-1 BBBD Race 1</strain>
    </source>
</reference>
<feature type="compositionally biased region" description="Polar residues" evidence="1">
    <location>
        <begin position="29"/>
        <end position="46"/>
    </location>
</feature>
<reference evidence="3" key="4">
    <citation type="submission" date="2025-05" db="UniProtKB">
        <authorList>
            <consortium name="EnsemblFungi"/>
        </authorList>
    </citation>
    <scope>IDENTIFICATION</scope>
    <source>
        <strain evidence="3">isolate 1-1 / race 1 (BBBD)</strain>
    </source>
</reference>
<accession>A0A0C4F8Z7</accession>
<evidence type="ECO:0000313" key="2">
    <source>
        <dbReference type="EMBL" id="OAV88339.1"/>
    </source>
</evidence>
<evidence type="ECO:0000313" key="3">
    <source>
        <dbReference type="EnsemblFungi" id="PTTG_09659-t43_1-p1"/>
    </source>
</evidence>
<keyword evidence="4" id="KW-1185">Reference proteome</keyword>
<dbReference type="Proteomes" id="UP000005240">
    <property type="component" value="Unassembled WGS sequence"/>
</dbReference>